<feature type="compositionally biased region" description="Low complexity" evidence="1">
    <location>
        <begin position="79"/>
        <end position="94"/>
    </location>
</feature>
<protein>
    <submittedName>
        <fullName evidence="2">Uncharacterized protein</fullName>
    </submittedName>
</protein>
<evidence type="ECO:0000313" key="3">
    <source>
        <dbReference type="EMBL" id="JAQ08028.1"/>
    </source>
</evidence>
<dbReference type="EMBL" id="GDHC01010601">
    <property type="protein sequence ID" value="JAQ08028.1"/>
    <property type="molecule type" value="Transcribed_RNA"/>
</dbReference>
<feature type="compositionally biased region" description="Polar residues" evidence="1">
    <location>
        <begin position="61"/>
        <end position="70"/>
    </location>
</feature>
<gene>
    <name evidence="2" type="ORF">CM83_10866</name>
    <name evidence="3" type="ORF">g.6723</name>
</gene>
<evidence type="ECO:0000256" key="1">
    <source>
        <dbReference type="SAM" id="MobiDB-lite"/>
    </source>
</evidence>
<reference evidence="2" key="2">
    <citation type="submission" date="2014-07" db="EMBL/GenBank/DDBJ databases">
        <authorList>
            <person name="Hull J."/>
        </authorList>
    </citation>
    <scope>NUCLEOTIDE SEQUENCE</scope>
</reference>
<feature type="compositionally biased region" description="Polar residues" evidence="1">
    <location>
        <begin position="116"/>
        <end position="134"/>
    </location>
</feature>
<dbReference type="EMBL" id="GBHO01018952">
    <property type="protein sequence ID" value="JAG24652.1"/>
    <property type="molecule type" value="Transcribed_RNA"/>
</dbReference>
<name>A0A0A9XV42_LYGHE</name>
<reference evidence="2" key="1">
    <citation type="journal article" date="2014" name="PLoS ONE">
        <title>Transcriptome-Based Identification of ABC Transporters in the Western Tarnished Plant Bug Lygus hesperus.</title>
        <authorList>
            <person name="Hull J.J."/>
            <person name="Chaney K."/>
            <person name="Geib S.M."/>
            <person name="Fabrick J.A."/>
            <person name="Brent C.S."/>
            <person name="Walsh D."/>
            <person name="Lavine L.C."/>
        </authorList>
    </citation>
    <scope>NUCLEOTIDE SEQUENCE</scope>
</reference>
<feature type="region of interest" description="Disordered" evidence="1">
    <location>
        <begin position="21"/>
        <end position="176"/>
    </location>
</feature>
<feature type="compositionally biased region" description="Basic and acidic residues" evidence="1">
    <location>
        <begin position="153"/>
        <end position="165"/>
    </location>
</feature>
<organism evidence="2">
    <name type="scientific">Lygus hesperus</name>
    <name type="common">Western plant bug</name>
    <dbReference type="NCBI Taxonomy" id="30085"/>
    <lineage>
        <taxon>Eukaryota</taxon>
        <taxon>Metazoa</taxon>
        <taxon>Ecdysozoa</taxon>
        <taxon>Arthropoda</taxon>
        <taxon>Hexapoda</taxon>
        <taxon>Insecta</taxon>
        <taxon>Pterygota</taxon>
        <taxon>Neoptera</taxon>
        <taxon>Paraneoptera</taxon>
        <taxon>Hemiptera</taxon>
        <taxon>Heteroptera</taxon>
        <taxon>Panheteroptera</taxon>
        <taxon>Cimicomorpha</taxon>
        <taxon>Miridae</taxon>
        <taxon>Mirini</taxon>
        <taxon>Lygus</taxon>
    </lineage>
</organism>
<sequence length="176" mass="18982">MTNDNDTTNTFMLNNASAVGKKTANHIHSVGSKTQGKQQQEEEEAGLVPSINVPRPYPSLAKNTSLTQSKRAYHKTKSHSSCSSSSYSSSSSSSVLLKAETPRVPSLSNTHHRNTLTRANGHGTNTTQSQSLGRSPSEAAARFRAAHTSLSLHHSDKSGAHRDMKNVTNNYSSPHK</sequence>
<feature type="compositionally biased region" description="Polar residues" evidence="1">
    <location>
        <begin position="166"/>
        <end position="176"/>
    </location>
</feature>
<reference evidence="3" key="3">
    <citation type="journal article" date="2016" name="Gigascience">
        <title>De novo construction of an expanded transcriptome assembly for the western tarnished plant bug, Lygus hesperus.</title>
        <authorList>
            <person name="Tassone E.E."/>
            <person name="Geib S.M."/>
            <person name="Hall B."/>
            <person name="Fabrick J.A."/>
            <person name="Brent C.S."/>
            <person name="Hull J.J."/>
        </authorList>
    </citation>
    <scope>NUCLEOTIDE SEQUENCE</scope>
</reference>
<dbReference type="AlphaFoldDB" id="A0A0A9XV42"/>
<evidence type="ECO:0000313" key="2">
    <source>
        <dbReference type="EMBL" id="JAG24652.1"/>
    </source>
</evidence>
<proteinExistence type="predicted"/>
<accession>A0A0A9XV42</accession>